<comment type="similarity">
    <text evidence="10">Belongs to the NADPH--cytochrome P450 reductase family.</text>
</comment>
<comment type="function">
    <text evidence="10">This enzyme is required for electron transfer from NADP to cytochrome P450 in microsomes. It can also provide electron transfer to heme oxygenase and cytochrome B5.</text>
</comment>
<evidence type="ECO:0000256" key="9">
    <source>
        <dbReference type="ARBA" id="ARBA00023136"/>
    </source>
</evidence>
<keyword evidence="5 10" id="KW-0274">FAD</keyword>
<dbReference type="PRINTS" id="PR00371">
    <property type="entry name" value="FPNCR"/>
</dbReference>
<dbReference type="Gene3D" id="3.40.50.360">
    <property type="match status" value="1"/>
</dbReference>
<dbReference type="SUPFAM" id="SSF52343">
    <property type="entry name" value="Ferredoxin reductase-like, C-terminal NADP-linked domain"/>
    <property type="match status" value="1"/>
</dbReference>
<keyword evidence="3 10" id="KW-0812">Transmembrane</keyword>
<dbReference type="STRING" id="7757.ENSPMAP00000009692"/>
<comment type="cofactor">
    <cofactor evidence="10">
        <name>FMN</name>
        <dbReference type="ChEBI" id="CHEBI:58210"/>
    </cofactor>
    <text evidence="10">Binds 1 FMN per monomer.</text>
</comment>
<dbReference type="InterPro" id="IPR017938">
    <property type="entry name" value="Riboflavin_synthase-like_b-brl"/>
</dbReference>
<keyword evidence="8 10" id="KW-0560">Oxidoreductase</keyword>
<dbReference type="Pfam" id="PF00258">
    <property type="entry name" value="Flavodoxin_1"/>
    <property type="match status" value="1"/>
</dbReference>
<dbReference type="InterPro" id="IPR003097">
    <property type="entry name" value="CysJ-like_FAD-binding"/>
</dbReference>
<reference evidence="14" key="2">
    <citation type="submission" date="2025-09" db="UniProtKB">
        <authorList>
            <consortium name="Ensembl"/>
        </authorList>
    </citation>
    <scope>IDENTIFICATION</scope>
</reference>
<evidence type="ECO:0000256" key="11">
    <source>
        <dbReference type="PIRNR" id="PIRNR000208"/>
    </source>
</evidence>
<dbReference type="GO" id="GO:0050660">
    <property type="term" value="F:flavin adenine dinucleotide binding"/>
    <property type="evidence" value="ECO:0007669"/>
    <property type="project" value="UniProtKB-UniRule"/>
</dbReference>
<dbReference type="PRINTS" id="PR00369">
    <property type="entry name" value="FLAVODOXIN"/>
</dbReference>
<dbReference type="InterPro" id="IPR023173">
    <property type="entry name" value="NADPH_Cyt_P450_Rdtase_alpha"/>
</dbReference>
<feature type="binding site" evidence="10">
    <location>
        <begin position="601"/>
        <end position="602"/>
    </location>
    <ligand>
        <name>NADP(+)</name>
        <dbReference type="ChEBI" id="CHEBI:58349"/>
    </ligand>
</feature>
<evidence type="ECO:0000256" key="5">
    <source>
        <dbReference type="ARBA" id="ARBA00022827"/>
    </source>
</evidence>
<comment type="subcellular location">
    <subcellularLocation>
        <location evidence="10">Endoplasmic reticulum membrane</location>
        <topology evidence="10">Single-pass membrane protein</topology>
        <orientation evidence="10">Cytoplasmic side</orientation>
    </subcellularLocation>
</comment>
<feature type="binding site" evidence="10">
    <location>
        <begin position="460"/>
        <end position="463"/>
    </location>
    <ligand>
        <name>FAD</name>
        <dbReference type="ChEBI" id="CHEBI:57692"/>
    </ligand>
</feature>
<feature type="binding site" evidence="10">
    <location>
        <begin position="607"/>
        <end position="611"/>
    </location>
    <ligand>
        <name>NADP(+)</name>
        <dbReference type="ChEBI" id="CHEBI:58349"/>
    </ligand>
</feature>
<dbReference type="EC" id="1.6.2.4" evidence="10 11"/>
<keyword evidence="2 10" id="KW-0288">FMN</keyword>
<feature type="binding site" evidence="10">
    <location>
        <position position="681"/>
    </location>
    <ligand>
        <name>FAD</name>
        <dbReference type="ChEBI" id="CHEBI:57692"/>
    </ligand>
</feature>
<dbReference type="InterPro" id="IPR001709">
    <property type="entry name" value="Flavoprot_Pyr_Nucl_cyt_Rdtase"/>
</dbReference>
<dbReference type="InterPro" id="IPR029039">
    <property type="entry name" value="Flavoprotein-like_sf"/>
</dbReference>
<dbReference type="PIRSF" id="PIRSF000208">
    <property type="entry name" value="P450R"/>
    <property type="match status" value="1"/>
</dbReference>
<evidence type="ECO:0000256" key="8">
    <source>
        <dbReference type="ARBA" id="ARBA00023002"/>
    </source>
</evidence>
<dbReference type="GO" id="GO:0003958">
    <property type="term" value="F:NADPH-hemoprotein reductase activity"/>
    <property type="evidence" value="ECO:0007669"/>
    <property type="project" value="UniProtKB-UniRule"/>
</dbReference>
<evidence type="ECO:0000256" key="3">
    <source>
        <dbReference type="ARBA" id="ARBA00022692"/>
    </source>
</evidence>
<keyword evidence="7 10" id="KW-1133">Transmembrane helix</keyword>
<comment type="similarity">
    <text evidence="10">In the N-terminal section; belongs to the flavodoxin family.</text>
</comment>
<feature type="transmembrane region" description="Helical" evidence="10">
    <location>
        <begin position="20"/>
        <end position="45"/>
    </location>
</feature>
<feature type="domain" description="Flavodoxin-like" evidence="12">
    <location>
        <begin position="85"/>
        <end position="230"/>
    </location>
</feature>
<dbReference type="InterPro" id="IPR039261">
    <property type="entry name" value="FNR_nucleotide-bd"/>
</dbReference>
<dbReference type="Gene3D" id="2.40.30.10">
    <property type="entry name" value="Translation factors"/>
    <property type="match status" value="1"/>
</dbReference>
<feature type="binding site" evidence="10">
    <location>
        <position position="304"/>
    </location>
    <ligand>
        <name>NADP(+)</name>
        <dbReference type="ChEBI" id="CHEBI:58349"/>
    </ligand>
</feature>
<proteinExistence type="inferred from homology"/>
<dbReference type="FunFam" id="1.20.990.10:FF:000001">
    <property type="entry name" value="NADPH--cytochrome P450 reductase"/>
    <property type="match status" value="1"/>
</dbReference>
<keyword evidence="4 10" id="KW-0256">Endoplasmic reticulum</keyword>
<keyword evidence="6 10" id="KW-0521">NADP</keyword>
<feature type="binding site" evidence="10">
    <location>
        <begin position="179"/>
        <end position="188"/>
    </location>
    <ligand>
        <name>FMN</name>
        <dbReference type="ChEBI" id="CHEBI:58210"/>
    </ligand>
</feature>
<comment type="similarity">
    <text evidence="10 11">In the C-terminal section; belongs to the flavoprotein pyridine nucleotide cytochrome reductase family.</text>
</comment>
<reference evidence="14" key="1">
    <citation type="submission" date="2025-08" db="UniProtKB">
        <authorList>
            <consortium name="Ensembl"/>
        </authorList>
    </citation>
    <scope>IDENTIFICATION</scope>
</reference>
<evidence type="ECO:0000256" key="2">
    <source>
        <dbReference type="ARBA" id="ARBA00022643"/>
    </source>
</evidence>
<comment type="catalytic activity">
    <reaction evidence="10 11">
        <text>2 oxidized [cytochrome P450] + NADPH = 2 reduced [cytochrome P450] + NADP(+) + H(+)</text>
        <dbReference type="Rhea" id="RHEA:24040"/>
        <dbReference type="Rhea" id="RHEA-COMP:14627"/>
        <dbReference type="Rhea" id="RHEA-COMP:14628"/>
        <dbReference type="ChEBI" id="CHEBI:15378"/>
        <dbReference type="ChEBI" id="CHEBI:55376"/>
        <dbReference type="ChEBI" id="CHEBI:57783"/>
        <dbReference type="ChEBI" id="CHEBI:58349"/>
        <dbReference type="ChEBI" id="CHEBI:60344"/>
        <dbReference type="EC" id="1.6.2.4"/>
    </reaction>
</comment>
<dbReference type="InterPro" id="IPR008254">
    <property type="entry name" value="Flavodoxin/NO_synth"/>
</dbReference>
<keyword evidence="1 10" id="KW-0285">Flavoprotein</keyword>
<dbReference type="PANTHER" id="PTHR19384:SF17">
    <property type="entry name" value="NADPH--CYTOCHROME P450 REDUCTASE"/>
    <property type="match status" value="1"/>
</dbReference>
<dbReference type="AlphaFoldDB" id="S4RWV2"/>
<dbReference type="InterPro" id="IPR017927">
    <property type="entry name" value="FAD-bd_FR_type"/>
</dbReference>
<dbReference type="Pfam" id="PF00175">
    <property type="entry name" value="NAD_binding_1"/>
    <property type="match status" value="1"/>
</dbReference>
<dbReference type="Ensembl" id="ENSPMAT00000009733.1">
    <property type="protein sequence ID" value="ENSPMAP00000009692.1"/>
    <property type="gene ID" value="ENSPMAG00000008785.1"/>
</dbReference>
<feature type="binding site" evidence="10">
    <location>
        <begin position="478"/>
        <end position="480"/>
    </location>
    <ligand>
        <name>FAD</name>
        <dbReference type="ChEBI" id="CHEBI:57692"/>
    </ligand>
</feature>
<dbReference type="PANTHER" id="PTHR19384">
    <property type="entry name" value="NITRIC OXIDE SYNTHASE-RELATED"/>
    <property type="match status" value="1"/>
</dbReference>
<feature type="binding site" evidence="10">
    <location>
        <begin position="494"/>
        <end position="497"/>
    </location>
    <ligand>
        <name>FAD</name>
        <dbReference type="ChEBI" id="CHEBI:57692"/>
    </ligand>
</feature>
<dbReference type="GO" id="GO:0009725">
    <property type="term" value="P:response to hormone"/>
    <property type="evidence" value="ECO:0007669"/>
    <property type="project" value="TreeGrafter"/>
</dbReference>
<dbReference type="CDD" id="cd06204">
    <property type="entry name" value="CYPOR"/>
    <property type="match status" value="1"/>
</dbReference>
<feature type="binding site" evidence="10">
    <location>
        <position position="430"/>
    </location>
    <ligand>
        <name>FAD</name>
        <dbReference type="ChEBI" id="CHEBI:57692"/>
    </ligand>
</feature>
<feature type="binding site" evidence="10">
    <location>
        <position position="643"/>
    </location>
    <ligand>
        <name>NADP(+)</name>
        <dbReference type="ChEBI" id="CHEBI:58349"/>
    </ligand>
</feature>
<feature type="binding site" evidence="10">
    <location>
        <begin position="144"/>
        <end position="147"/>
    </location>
    <ligand>
        <name>FMN</name>
        <dbReference type="ChEBI" id="CHEBI:58210"/>
    </ligand>
</feature>
<dbReference type="FunFam" id="3.40.50.80:FF:000001">
    <property type="entry name" value="NADPH--cytochrome P450 reductase 1"/>
    <property type="match status" value="1"/>
</dbReference>
<gene>
    <name evidence="10" type="primary">POR</name>
</gene>
<protein>
    <recommendedName>
        <fullName evidence="10 11">NADPH--cytochrome P450 reductase</fullName>
        <shortName evidence="10">CPR</shortName>
        <shortName evidence="10">P450R</shortName>
        <ecNumber evidence="10 11">1.6.2.4</ecNumber>
    </recommendedName>
</protein>
<comment type="caution">
    <text evidence="10">Lacks conserved residue(s) required for the propagation of feature annotation.</text>
</comment>
<dbReference type="HOGENOM" id="CLU_001570_17_3_1"/>
<organism evidence="14">
    <name type="scientific">Petromyzon marinus</name>
    <name type="common">Sea lamprey</name>
    <dbReference type="NCBI Taxonomy" id="7757"/>
    <lineage>
        <taxon>Eukaryota</taxon>
        <taxon>Metazoa</taxon>
        <taxon>Chordata</taxon>
        <taxon>Craniata</taxon>
        <taxon>Vertebrata</taxon>
        <taxon>Cyclostomata</taxon>
        <taxon>Hyperoartia</taxon>
        <taxon>Petromyzontiformes</taxon>
        <taxon>Petromyzontidae</taxon>
        <taxon>Petromyzon</taxon>
    </lineage>
</organism>
<accession>S4RWV2</accession>
<dbReference type="Gene3D" id="3.40.50.80">
    <property type="entry name" value="Nucleotide-binding domain of ferredoxin-NADP reductase (FNR) module"/>
    <property type="match status" value="1"/>
</dbReference>
<dbReference type="Pfam" id="PF00667">
    <property type="entry name" value="FAD_binding_1"/>
    <property type="match status" value="1"/>
</dbReference>
<keyword evidence="9 10" id="KW-0472">Membrane</keyword>
<feature type="domain" description="FAD-binding FR-type" evidence="13">
    <location>
        <begin position="285"/>
        <end position="526"/>
    </location>
</feature>
<dbReference type="HAMAP" id="MF_03212">
    <property type="entry name" value="NCPR"/>
    <property type="match status" value="1"/>
</dbReference>
<evidence type="ECO:0000256" key="10">
    <source>
        <dbReference type="HAMAP-Rule" id="MF_03212"/>
    </source>
</evidence>
<dbReference type="InterPro" id="IPR001433">
    <property type="entry name" value="OxRdtase_FAD/NAD-bd"/>
</dbReference>
<dbReference type="GO" id="GO:0010181">
    <property type="term" value="F:FMN binding"/>
    <property type="evidence" value="ECO:0007669"/>
    <property type="project" value="UniProtKB-UniRule"/>
</dbReference>
<evidence type="ECO:0000259" key="12">
    <source>
        <dbReference type="PROSITE" id="PS50902"/>
    </source>
</evidence>
<evidence type="ECO:0000256" key="7">
    <source>
        <dbReference type="ARBA" id="ARBA00022989"/>
    </source>
</evidence>
<feature type="binding site" evidence="10">
    <location>
        <position position="540"/>
    </location>
    <ligand>
        <name>NADP(+)</name>
        <dbReference type="ChEBI" id="CHEBI:58349"/>
    </ligand>
</feature>
<evidence type="ECO:0000259" key="13">
    <source>
        <dbReference type="PROSITE" id="PS51384"/>
    </source>
</evidence>
<comment type="cofactor">
    <cofactor evidence="10">
        <name>FAD</name>
        <dbReference type="ChEBI" id="CHEBI:57692"/>
    </cofactor>
    <text evidence="10">Binds 1 FAD per monomer.</text>
</comment>
<dbReference type="OMA" id="QKRYQRD"/>
<name>S4RWV2_PETMA</name>
<feature type="binding site" evidence="10">
    <location>
        <position position="214"/>
    </location>
    <ligand>
        <name>FMN</name>
        <dbReference type="ChEBI" id="CHEBI:58210"/>
    </ligand>
</feature>
<sequence>PELDGPEVVTGAPEVTAEEGAATMFGSLDLLLLSTIVGFFIYWFFFRQPKEEVQELKKLQIPTTAPRETSFINKMVKTYFVPRSAIFDFGSPHGSRTVFIWRFCVGSGNTVRGLKGKKEIGDISGTELPQLTKIENSLAVFCMATYGEGDPTDNAQEFYDLLQEGSLELAGVKYAVFGLGNKTYEHFNAMGKYLDKRLEELGAERIFELGSGDDDATLEEDFITWKERFWPAVCEYFGVEPTGDDASIRQYELVIDADVNRNKVFVGEMSRLKSYETQKPPFDAKNPYLSPVTVNRKTNCGNDRHFMHLELDISGSKMRYEAGDHVAVFPTNDSALVEELARLLGADLDTVFSLNNLDEESNKKHPFPCPTTYRTALLHYLDITNPPRTNVLYELAQYASDPKEQEFLRRMASSAVECKTQYQSWVLDERRHILAILQDLPSVKPPIDHLCELLPRLQARYYSIASSAKVFPDSIHICAVLVEYKTRLGRTNRGVATSWLQGRCPSQNGHKPTVPAYVRKSQFRLPYKPSSPIIMIGPGTGLAPFLGFIQEREWQKQQGKEVGETVLYFGCRNRSTDFIYEEELEAFKERGVLTQLHVAFSRDQEEKVYVQHLITKNKENIWQLLQSNAHIYVCGDAKNMARDVQAAISEVVSECGGLTQQQALDFVKKLQTKGRYSSDVWS</sequence>
<evidence type="ECO:0000256" key="1">
    <source>
        <dbReference type="ARBA" id="ARBA00022630"/>
    </source>
</evidence>
<dbReference type="PROSITE" id="PS51384">
    <property type="entry name" value="FAD_FR"/>
    <property type="match status" value="1"/>
</dbReference>
<dbReference type="Gene3D" id="1.20.990.10">
    <property type="entry name" value="NADPH-cytochrome p450 Reductase, Chain A, domain 3"/>
    <property type="match status" value="1"/>
</dbReference>
<dbReference type="PROSITE" id="PS50902">
    <property type="entry name" value="FLAVODOXIN_LIKE"/>
    <property type="match status" value="1"/>
</dbReference>
<dbReference type="GO" id="GO:0005789">
    <property type="term" value="C:endoplasmic reticulum membrane"/>
    <property type="evidence" value="ECO:0007669"/>
    <property type="project" value="UniProtKB-SubCell"/>
</dbReference>
<dbReference type="InterPro" id="IPR023208">
    <property type="entry name" value="P450R"/>
</dbReference>
<dbReference type="SUPFAM" id="SSF63380">
    <property type="entry name" value="Riboflavin synthase domain-like"/>
    <property type="match status" value="1"/>
</dbReference>
<evidence type="ECO:0000256" key="6">
    <source>
        <dbReference type="ARBA" id="ARBA00022857"/>
    </source>
</evidence>
<feature type="binding site" evidence="10">
    <location>
        <position position="484"/>
    </location>
    <ligand>
        <name>FAD</name>
        <dbReference type="ChEBI" id="CHEBI:57692"/>
    </ligand>
</feature>
<evidence type="ECO:0000256" key="4">
    <source>
        <dbReference type="ARBA" id="ARBA00022824"/>
    </source>
</evidence>
<dbReference type="GO" id="GO:0050661">
    <property type="term" value="F:NADP binding"/>
    <property type="evidence" value="ECO:0007669"/>
    <property type="project" value="UniProtKB-UniRule"/>
</dbReference>
<evidence type="ECO:0000313" key="14">
    <source>
        <dbReference type="Ensembl" id="ENSPMAP00000009692.1"/>
    </source>
</evidence>
<dbReference type="SUPFAM" id="SSF52218">
    <property type="entry name" value="Flavoproteins"/>
    <property type="match status" value="1"/>
</dbReference>
<dbReference type="GO" id="GO:0005829">
    <property type="term" value="C:cytosol"/>
    <property type="evidence" value="ECO:0007669"/>
    <property type="project" value="TreeGrafter"/>
</dbReference>
<dbReference type="GeneTree" id="ENSGT00940000156847"/>
<dbReference type="InterPro" id="IPR001094">
    <property type="entry name" value="Flavdoxin-like"/>
</dbReference>